<reference evidence="5" key="1">
    <citation type="submission" date="2020-12" db="EMBL/GenBank/DDBJ databases">
        <authorList>
            <person name="Iha C."/>
        </authorList>
    </citation>
    <scope>NUCLEOTIDE SEQUENCE</scope>
</reference>
<feature type="domain" description="Calponin-homology (CH)" evidence="3">
    <location>
        <begin position="10"/>
        <end position="107"/>
    </location>
</feature>
<dbReference type="SUPFAM" id="SSF82185">
    <property type="entry name" value="Histone H3 K4-specific methyltransferase SET7/9 N-terminal domain"/>
    <property type="match status" value="2"/>
</dbReference>
<accession>A0A8S1J6Y3</accession>
<sequence>MPKQSYYTGKAGLLMWVNEILDLNVSSFDEFSNGAVYCQMMDAFFEECVSMARVNFHAEKDYESFANFKIFQAALVSAELPKPMNVQGLIKGSHRDHLELLQYLFMVLSKYSTIHGYDPDARRRLTPSKGLQGKIPIPMLRQAKFDVHGRVESRKLVNNGDKVVLQARDPLKGRLKTPPPMSKKAARNRSFSPGMRYDPNADPCPSPSASQDSMASRGSPEPNSKAMAIPRLELQAVPKSEGTPNPSPHGYSSSTPDPSGKGSPRTDVLLSEIIPPCLKSAKQGVQAFGQAGQTLRALLEQLGTQHDTYACRAKLHSLRDAMATLMRHTSLLLDDLVAPVKKLKELGVKDGRMLEKESGHLGDQLASGKQVFQNLIIDLSNAERRHPVPKGTGESGISDQLRERTESDNLDGALRKVGAAKAALARALQKIGGFEVGGREGRGSRQLDELTVELGKELGNGVDLDEGLRAPHPERVEKVEESEAHNPQQGGNGDGGNAAGTSEVYKGQYVKNKKCGYGVYTFVNGDTFQGEFKDDEMHGYGLYTFSHEGHYEGQWVMGVYEGLGTETFALGSTYHGQYVEGSRNGWGVCRYYNGDYYEGQWREGLREGRGMQQCTDDSNFVGDYLYGKRHGYGIYNFPNGDQYYGEYVNDIPHGHGVYRFSNGQKYEGQWQGGKKHGSCVYTVETNGVWEKWAGEWEEGRPVWVESLSKWSDNLTGIPDDLRSKMDKAMEACSRAQDVGKIGKSRAEEHWQTDGRIQRAMREVVHKADKAAMLARQGQRRAMEVAARLDASEARKKSKSAGARVAR</sequence>
<dbReference type="Pfam" id="PF14523">
    <property type="entry name" value="Syntaxin_2"/>
    <property type="match status" value="1"/>
</dbReference>
<feature type="region of interest" description="Disordered" evidence="2">
    <location>
        <begin position="476"/>
        <end position="500"/>
    </location>
</feature>
<protein>
    <recommendedName>
        <fullName evidence="7">Calponin-homology (CH) domain-containing protein</fullName>
    </recommendedName>
</protein>
<dbReference type="InterPro" id="IPR006011">
    <property type="entry name" value="Syntaxin_N"/>
</dbReference>
<dbReference type="GO" id="GO:0016020">
    <property type="term" value="C:membrane"/>
    <property type="evidence" value="ECO:0007669"/>
    <property type="project" value="InterPro"/>
</dbReference>
<dbReference type="AlphaFoldDB" id="A0A8S1J6Y3"/>
<dbReference type="SUPFAM" id="SSF47576">
    <property type="entry name" value="Calponin-homology domain, CH-domain"/>
    <property type="match status" value="1"/>
</dbReference>
<dbReference type="InterPro" id="IPR001715">
    <property type="entry name" value="CH_dom"/>
</dbReference>
<dbReference type="EMBL" id="CAJHUC010000987">
    <property type="protein sequence ID" value="CAD7699292.1"/>
    <property type="molecule type" value="Genomic_DNA"/>
</dbReference>
<proteinExistence type="predicted"/>
<dbReference type="Gene3D" id="2.20.110.10">
    <property type="entry name" value="Histone H3 K4-specific methyltransferase SET7/9 N-terminal domain"/>
    <property type="match status" value="3"/>
</dbReference>
<evidence type="ECO:0000259" key="3">
    <source>
        <dbReference type="Pfam" id="PF00307"/>
    </source>
</evidence>
<dbReference type="PANTHER" id="PTHR43215:SF14">
    <property type="entry name" value="RADIAL SPOKE HEAD 1 HOMOLOG"/>
    <property type="match status" value="1"/>
</dbReference>
<dbReference type="InterPro" id="IPR003409">
    <property type="entry name" value="MORN"/>
</dbReference>
<evidence type="ECO:0000256" key="1">
    <source>
        <dbReference type="ARBA" id="ARBA00022737"/>
    </source>
</evidence>
<evidence type="ECO:0000313" key="6">
    <source>
        <dbReference type="Proteomes" id="UP000708148"/>
    </source>
</evidence>
<feature type="region of interest" description="Disordered" evidence="2">
    <location>
        <begin position="383"/>
        <end position="409"/>
    </location>
</feature>
<evidence type="ECO:0008006" key="7">
    <source>
        <dbReference type="Google" id="ProtNLM"/>
    </source>
</evidence>
<dbReference type="OrthoDB" id="437960at2759"/>
<gene>
    <name evidence="5" type="ORF">OSTQU699_LOCUS4651</name>
</gene>
<dbReference type="InterPro" id="IPR036872">
    <property type="entry name" value="CH_dom_sf"/>
</dbReference>
<dbReference type="Pfam" id="PF00307">
    <property type="entry name" value="CH"/>
    <property type="match status" value="1"/>
</dbReference>
<evidence type="ECO:0000313" key="5">
    <source>
        <dbReference type="EMBL" id="CAD7699292.1"/>
    </source>
</evidence>
<evidence type="ECO:0000259" key="4">
    <source>
        <dbReference type="Pfam" id="PF14523"/>
    </source>
</evidence>
<dbReference type="SMART" id="SM00698">
    <property type="entry name" value="MORN"/>
    <property type="match status" value="8"/>
</dbReference>
<feature type="region of interest" description="Disordered" evidence="2">
    <location>
        <begin position="163"/>
        <end position="225"/>
    </location>
</feature>
<feature type="region of interest" description="Disordered" evidence="2">
    <location>
        <begin position="238"/>
        <end position="267"/>
    </location>
</feature>
<dbReference type="PANTHER" id="PTHR43215">
    <property type="entry name" value="RADIAL SPOKE HEAD 1 HOMOLOG"/>
    <property type="match status" value="1"/>
</dbReference>
<comment type="caution">
    <text evidence="5">The sequence shown here is derived from an EMBL/GenBank/DDBJ whole genome shotgun (WGS) entry which is preliminary data.</text>
</comment>
<feature type="region of interest" description="Disordered" evidence="2">
    <location>
        <begin position="786"/>
        <end position="806"/>
    </location>
</feature>
<dbReference type="Pfam" id="PF02493">
    <property type="entry name" value="MORN"/>
    <property type="match status" value="8"/>
</dbReference>
<organism evidence="5 6">
    <name type="scientific">Ostreobium quekettii</name>
    <dbReference type="NCBI Taxonomy" id="121088"/>
    <lineage>
        <taxon>Eukaryota</taxon>
        <taxon>Viridiplantae</taxon>
        <taxon>Chlorophyta</taxon>
        <taxon>core chlorophytes</taxon>
        <taxon>Ulvophyceae</taxon>
        <taxon>TCBD clade</taxon>
        <taxon>Bryopsidales</taxon>
        <taxon>Ostreobineae</taxon>
        <taxon>Ostreobiaceae</taxon>
        <taxon>Ostreobium</taxon>
    </lineage>
</organism>
<dbReference type="Gene3D" id="1.10.418.10">
    <property type="entry name" value="Calponin-like domain"/>
    <property type="match status" value="1"/>
</dbReference>
<evidence type="ECO:0000256" key="2">
    <source>
        <dbReference type="SAM" id="MobiDB-lite"/>
    </source>
</evidence>
<feature type="domain" description="Syntaxin N-terminal" evidence="4">
    <location>
        <begin position="282"/>
        <end position="390"/>
    </location>
</feature>
<name>A0A8S1J6Y3_9CHLO</name>
<dbReference type="Proteomes" id="UP000708148">
    <property type="component" value="Unassembled WGS sequence"/>
</dbReference>
<feature type="compositionally biased region" description="Polar residues" evidence="2">
    <location>
        <begin position="207"/>
        <end position="216"/>
    </location>
</feature>
<keyword evidence="6" id="KW-1185">Reference proteome</keyword>
<keyword evidence="1" id="KW-0677">Repeat</keyword>